<gene>
    <name evidence="8" type="ORF">B0J12DRAFT_673112</name>
</gene>
<sequence>MPVIPETQTAAIVDELGSGVKFVDDYPVPKPQQNEVLAKVLYTGVCQSDLHTQRGTASGPDGSPITKVKLPHIGGHEGIGKIIALGPGCDGDIKLGRFVGIRFGSRVCRRCEFCLAGTEQYCINSTNHLHHEDGSFQEYIVLDAGYLTLLPDDINPAVMGPVLCAGLTSYKAVKNANVQAGDWVVVIGAGGGLGHLAVQYACAQGALVIGVDGGSAKGEFVKSIGAREYVNFEATPNVVERVREMTHGGAKAAIVATANAKAFAQGAGMLKVGGTLSCVGIPPGKSFIETPISTIVIKGLRITGNLVGSLKECLEAVDLVRLGFVKPKVSIRNFTELPAVYAELERGDVAGRIVLKIAKE</sequence>
<evidence type="ECO:0000313" key="8">
    <source>
        <dbReference type="EMBL" id="KAH7042788.1"/>
    </source>
</evidence>
<dbReference type="PANTHER" id="PTHR42940">
    <property type="entry name" value="ALCOHOL DEHYDROGENASE 1-RELATED"/>
    <property type="match status" value="1"/>
</dbReference>
<keyword evidence="5" id="KW-0560">Oxidoreductase</keyword>
<keyword evidence="4 6" id="KW-0862">Zinc</keyword>
<evidence type="ECO:0000313" key="9">
    <source>
        <dbReference type="Proteomes" id="UP000774617"/>
    </source>
</evidence>
<dbReference type="CDD" id="cd08297">
    <property type="entry name" value="CAD3"/>
    <property type="match status" value="1"/>
</dbReference>
<comment type="cofactor">
    <cofactor evidence="1 6">
        <name>Zn(2+)</name>
        <dbReference type="ChEBI" id="CHEBI:29105"/>
    </cofactor>
</comment>
<dbReference type="SUPFAM" id="SSF50129">
    <property type="entry name" value="GroES-like"/>
    <property type="match status" value="1"/>
</dbReference>
<name>A0ABQ8G2I6_9PEZI</name>
<keyword evidence="9" id="KW-1185">Reference proteome</keyword>
<dbReference type="SUPFAM" id="SSF51735">
    <property type="entry name" value="NAD(P)-binding Rossmann-fold domains"/>
    <property type="match status" value="1"/>
</dbReference>
<dbReference type="InterPro" id="IPR036291">
    <property type="entry name" value="NAD(P)-bd_dom_sf"/>
</dbReference>
<dbReference type="PROSITE" id="PS00059">
    <property type="entry name" value="ADH_ZINC"/>
    <property type="match status" value="1"/>
</dbReference>
<dbReference type="InterPro" id="IPR020843">
    <property type="entry name" value="ER"/>
</dbReference>
<accession>A0ABQ8G2I6</accession>
<comment type="similarity">
    <text evidence="2 6">Belongs to the zinc-containing alcohol dehydrogenase family.</text>
</comment>
<dbReference type="Pfam" id="PF00107">
    <property type="entry name" value="ADH_zinc_N"/>
    <property type="match status" value="1"/>
</dbReference>
<dbReference type="InterPro" id="IPR013154">
    <property type="entry name" value="ADH-like_N"/>
</dbReference>
<organism evidence="8 9">
    <name type="scientific">Macrophomina phaseolina</name>
    <dbReference type="NCBI Taxonomy" id="35725"/>
    <lineage>
        <taxon>Eukaryota</taxon>
        <taxon>Fungi</taxon>
        <taxon>Dikarya</taxon>
        <taxon>Ascomycota</taxon>
        <taxon>Pezizomycotina</taxon>
        <taxon>Dothideomycetes</taxon>
        <taxon>Dothideomycetes incertae sedis</taxon>
        <taxon>Botryosphaeriales</taxon>
        <taxon>Botryosphaeriaceae</taxon>
        <taxon>Macrophomina</taxon>
    </lineage>
</organism>
<proteinExistence type="inferred from homology"/>
<evidence type="ECO:0000259" key="7">
    <source>
        <dbReference type="SMART" id="SM00829"/>
    </source>
</evidence>
<dbReference type="InterPro" id="IPR002328">
    <property type="entry name" value="ADH_Zn_CS"/>
</dbReference>
<keyword evidence="3 6" id="KW-0479">Metal-binding</keyword>
<evidence type="ECO:0000256" key="1">
    <source>
        <dbReference type="ARBA" id="ARBA00001947"/>
    </source>
</evidence>
<evidence type="ECO:0000256" key="6">
    <source>
        <dbReference type="RuleBase" id="RU361277"/>
    </source>
</evidence>
<evidence type="ECO:0000256" key="2">
    <source>
        <dbReference type="ARBA" id="ARBA00008072"/>
    </source>
</evidence>
<evidence type="ECO:0000256" key="5">
    <source>
        <dbReference type="ARBA" id="ARBA00023002"/>
    </source>
</evidence>
<comment type="caution">
    <text evidence="8">The sequence shown here is derived from an EMBL/GenBank/DDBJ whole genome shotgun (WGS) entry which is preliminary data.</text>
</comment>
<dbReference type="EMBL" id="JAGTJR010000024">
    <property type="protein sequence ID" value="KAH7042788.1"/>
    <property type="molecule type" value="Genomic_DNA"/>
</dbReference>
<dbReference type="Gene3D" id="3.90.180.10">
    <property type="entry name" value="Medium-chain alcohol dehydrogenases, catalytic domain"/>
    <property type="match status" value="1"/>
</dbReference>
<reference evidence="8 9" key="1">
    <citation type="journal article" date="2021" name="Nat. Commun.">
        <title>Genetic determinants of endophytism in the Arabidopsis root mycobiome.</title>
        <authorList>
            <person name="Mesny F."/>
            <person name="Miyauchi S."/>
            <person name="Thiergart T."/>
            <person name="Pickel B."/>
            <person name="Atanasova L."/>
            <person name="Karlsson M."/>
            <person name="Huettel B."/>
            <person name="Barry K.W."/>
            <person name="Haridas S."/>
            <person name="Chen C."/>
            <person name="Bauer D."/>
            <person name="Andreopoulos W."/>
            <person name="Pangilinan J."/>
            <person name="LaButti K."/>
            <person name="Riley R."/>
            <person name="Lipzen A."/>
            <person name="Clum A."/>
            <person name="Drula E."/>
            <person name="Henrissat B."/>
            <person name="Kohler A."/>
            <person name="Grigoriev I.V."/>
            <person name="Martin F.M."/>
            <person name="Hacquard S."/>
        </authorList>
    </citation>
    <scope>NUCLEOTIDE SEQUENCE [LARGE SCALE GENOMIC DNA]</scope>
    <source>
        <strain evidence="8 9">MPI-SDFR-AT-0080</strain>
    </source>
</reference>
<dbReference type="SMART" id="SM00829">
    <property type="entry name" value="PKS_ER"/>
    <property type="match status" value="1"/>
</dbReference>
<dbReference type="InterPro" id="IPR013149">
    <property type="entry name" value="ADH-like_C"/>
</dbReference>
<dbReference type="PANTHER" id="PTHR42940:SF6">
    <property type="entry name" value="DEHYDROGENASE, PUTATIVE (AFU_ORTHOLOGUE AFUA_2G04590)-RELATED"/>
    <property type="match status" value="1"/>
</dbReference>
<evidence type="ECO:0000256" key="3">
    <source>
        <dbReference type="ARBA" id="ARBA00022723"/>
    </source>
</evidence>
<protein>
    <submittedName>
        <fullName evidence="8">Chaperonin 10-like protein</fullName>
    </submittedName>
</protein>
<dbReference type="InterPro" id="IPR011032">
    <property type="entry name" value="GroES-like_sf"/>
</dbReference>
<dbReference type="Pfam" id="PF08240">
    <property type="entry name" value="ADH_N"/>
    <property type="match status" value="1"/>
</dbReference>
<feature type="domain" description="Enoyl reductase (ER)" evidence="7">
    <location>
        <begin position="17"/>
        <end position="355"/>
    </location>
</feature>
<dbReference type="Gene3D" id="3.40.50.720">
    <property type="entry name" value="NAD(P)-binding Rossmann-like Domain"/>
    <property type="match status" value="1"/>
</dbReference>
<evidence type="ECO:0000256" key="4">
    <source>
        <dbReference type="ARBA" id="ARBA00022833"/>
    </source>
</evidence>
<dbReference type="Proteomes" id="UP000774617">
    <property type="component" value="Unassembled WGS sequence"/>
</dbReference>